<feature type="domain" description="Beta-galactosidase trimerisation" evidence="10">
    <location>
        <begin position="424"/>
        <end position="613"/>
    </location>
</feature>
<dbReference type="PANTHER" id="PTHR36447">
    <property type="entry name" value="BETA-GALACTOSIDASE GANA"/>
    <property type="match status" value="1"/>
</dbReference>
<evidence type="ECO:0000256" key="1">
    <source>
        <dbReference type="ARBA" id="ARBA00001412"/>
    </source>
</evidence>
<dbReference type="Pfam" id="PF08532">
    <property type="entry name" value="Glyco_hydro_42M"/>
    <property type="match status" value="1"/>
</dbReference>
<proteinExistence type="inferred from homology"/>
<keyword evidence="7 8" id="KW-0326">Glycosidase</keyword>
<dbReference type="InterPro" id="IPR013529">
    <property type="entry name" value="Glyco_hydro_42_N"/>
</dbReference>
<comment type="caution">
    <text evidence="12">The sequence shown here is derived from an EMBL/GenBank/DDBJ whole genome shotgun (WGS) entry which is preliminary data.</text>
</comment>
<evidence type="ECO:0000256" key="3">
    <source>
        <dbReference type="ARBA" id="ARBA00012756"/>
    </source>
</evidence>
<reference evidence="13" key="1">
    <citation type="journal article" date="2019" name="Int. J. Syst. Evol. Microbiol.">
        <title>The Global Catalogue of Microorganisms (GCM) 10K type strain sequencing project: providing services to taxonomists for standard genome sequencing and annotation.</title>
        <authorList>
            <consortium name="The Broad Institute Genomics Platform"/>
            <consortium name="The Broad Institute Genome Sequencing Center for Infectious Disease"/>
            <person name="Wu L."/>
            <person name="Ma J."/>
        </authorList>
    </citation>
    <scope>NUCLEOTIDE SEQUENCE [LARGE SCALE GENOMIC DNA]</scope>
    <source>
        <strain evidence="13">KCTC 33576</strain>
    </source>
</reference>
<dbReference type="InterPro" id="IPR013738">
    <property type="entry name" value="Beta_galactosidase_Trimer"/>
</dbReference>
<dbReference type="InterPro" id="IPR003476">
    <property type="entry name" value="Glyco_hydro_42"/>
</dbReference>
<keyword evidence="13" id="KW-1185">Reference proteome</keyword>
<organism evidence="12 13">
    <name type="scientific">Populibacterium corticicola</name>
    <dbReference type="NCBI Taxonomy" id="1812826"/>
    <lineage>
        <taxon>Bacteria</taxon>
        <taxon>Bacillati</taxon>
        <taxon>Actinomycetota</taxon>
        <taxon>Actinomycetes</taxon>
        <taxon>Micrococcales</taxon>
        <taxon>Jonesiaceae</taxon>
        <taxon>Populibacterium</taxon>
    </lineage>
</organism>
<dbReference type="GO" id="GO:0004565">
    <property type="term" value="F:beta-galactosidase activity"/>
    <property type="evidence" value="ECO:0007669"/>
    <property type="project" value="UniProtKB-EC"/>
</dbReference>
<gene>
    <name evidence="12" type="ORF">ACFSYH_07305</name>
</gene>
<dbReference type="Proteomes" id="UP001597391">
    <property type="component" value="Unassembled WGS sequence"/>
</dbReference>
<dbReference type="Gene3D" id="3.40.50.880">
    <property type="match status" value="1"/>
</dbReference>
<dbReference type="InterPro" id="IPR017853">
    <property type="entry name" value="GH"/>
</dbReference>
<dbReference type="Pfam" id="PF02449">
    <property type="entry name" value="Glyco_hydro_42"/>
    <property type="match status" value="1"/>
</dbReference>
<dbReference type="InterPro" id="IPR029062">
    <property type="entry name" value="Class_I_gatase-like"/>
</dbReference>
<evidence type="ECO:0000256" key="8">
    <source>
        <dbReference type="PIRNR" id="PIRNR001084"/>
    </source>
</evidence>
<dbReference type="Gene3D" id="3.20.20.80">
    <property type="entry name" value="Glycosidases"/>
    <property type="match status" value="1"/>
</dbReference>
<evidence type="ECO:0000256" key="6">
    <source>
        <dbReference type="ARBA" id="ARBA00022833"/>
    </source>
</evidence>
<dbReference type="CDD" id="cd03143">
    <property type="entry name" value="A4_beta-galactosidase_middle_domain"/>
    <property type="match status" value="1"/>
</dbReference>
<feature type="domain" description="Glycoside hydrolase family 42 N-terminal" evidence="9">
    <location>
        <begin position="10"/>
        <end position="376"/>
    </location>
</feature>
<evidence type="ECO:0000256" key="2">
    <source>
        <dbReference type="ARBA" id="ARBA00005940"/>
    </source>
</evidence>
<comment type="catalytic activity">
    <reaction evidence="1 8">
        <text>Hydrolysis of terminal non-reducing beta-D-galactose residues in beta-D-galactosides.</text>
        <dbReference type="EC" id="3.2.1.23"/>
    </reaction>
</comment>
<evidence type="ECO:0000313" key="12">
    <source>
        <dbReference type="EMBL" id="MFD2840378.1"/>
    </source>
</evidence>
<dbReference type="PANTHER" id="PTHR36447:SF2">
    <property type="entry name" value="BETA-GALACTOSIDASE YESZ"/>
    <property type="match status" value="1"/>
</dbReference>
<dbReference type="RefSeq" id="WP_377466209.1">
    <property type="nucleotide sequence ID" value="NZ_JBHUOP010000003.1"/>
</dbReference>
<evidence type="ECO:0000256" key="7">
    <source>
        <dbReference type="ARBA" id="ARBA00023295"/>
    </source>
</evidence>
<dbReference type="EC" id="3.2.1.23" evidence="3 8"/>
<protein>
    <recommendedName>
        <fullName evidence="3 8">Beta-galactosidase</fullName>
        <shortName evidence="8">Beta-gal</shortName>
        <ecNumber evidence="3 8">3.2.1.23</ecNumber>
    </recommendedName>
</protein>
<keyword evidence="6" id="KW-0862">Zinc</keyword>
<evidence type="ECO:0000313" key="13">
    <source>
        <dbReference type="Proteomes" id="UP001597391"/>
    </source>
</evidence>
<dbReference type="SUPFAM" id="SSF52317">
    <property type="entry name" value="Class I glutamine amidotransferase-like"/>
    <property type="match status" value="1"/>
</dbReference>
<dbReference type="SUPFAM" id="SSF51445">
    <property type="entry name" value="(Trans)glycosidases"/>
    <property type="match status" value="1"/>
</dbReference>
<dbReference type="EMBL" id="JBHUOP010000003">
    <property type="protein sequence ID" value="MFD2840378.1"/>
    <property type="molecule type" value="Genomic_DNA"/>
</dbReference>
<evidence type="ECO:0000259" key="9">
    <source>
        <dbReference type="Pfam" id="PF02449"/>
    </source>
</evidence>
<dbReference type="Pfam" id="PF08533">
    <property type="entry name" value="Glyco_hydro_42C"/>
    <property type="match status" value="1"/>
</dbReference>
<keyword evidence="5 8" id="KW-0378">Hydrolase</keyword>
<name>A0ABW5XER8_9MICO</name>
<comment type="similarity">
    <text evidence="2 8">Belongs to the glycosyl hydrolase 42 family.</text>
</comment>
<accession>A0ABW5XER8</accession>
<sequence>MDKILFGAAYYDEYMPTDRIDKDVDMMKAANINVVRIAESTWSTLEPQPGTYNFTHIDRALDAMHKAGIKVIVGTPTYAVPTWLVQSHPDVLAETAAGEPRYGARQIMDITNPAYLFHAERIIRKLMEHTAQHPAVIGFQVDNETKYYNTASRGAQRAFIKYLRTEFNNDLDALNHHFGLDYWSNRIDAWEDFPDVRGTINGSLGAEWDKFRRTLVTDFLQWQSNIVREYAREDQWVTQNFDFDWAPGWSYGLQPAVDHFKSAKTVDIAGVDIYHPTQSRLTGKEIAFGGDMTRSIKGGANYIVVETQAQGQPGWLPYPGQLRLQAYSHLASGSNGVMYWHWHSIHNSFETYWKGLLSHDLGENPTYLEAGVFGEETARHSAELVNLRKANKVAIMVSNEALTALNWFALETGFINGVFGTSRGYNDVLRWMYDALFELNVEVDFVSPDDCDLGRYDVLVAPVLYSAPDATFARLRQFVHDGGHLITTFRTGIADEYVKVFTDDQPHGLTDVIGASFNQFTLPDSTGLALTEEFSRTQGLVDNLGSQQADLVLELLTPTTAHTLVRYDHDAWGEYAAVTRNTVGDGSALHIGTMTSTGLLKAILERELRAAGIWDWANDLNGQVSVRRGTNQAGRDVTYLLNYTGEPVTISSPVAGTSLLGDESVAVGDPLTIGKWDLAVIVG</sequence>
<dbReference type="InterPro" id="IPR013739">
    <property type="entry name" value="Beta_galactosidase_C"/>
</dbReference>
<evidence type="ECO:0000256" key="4">
    <source>
        <dbReference type="ARBA" id="ARBA00022723"/>
    </source>
</evidence>
<dbReference type="PIRSF" id="PIRSF001084">
    <property type="entry name" value="B-galactosidase"/>
    <property type="match status" value="1"/>
</dbReference>
<feature type="domain" description="Beta-galactosidase C-terminal" evidence="11">
    <location>
        <begin position="634"/>
        <end position="681"/>
    </location>
</feature>
<evidence type="ECO:0000259" key="10">
    <source>
        <dbReference type="Pfam" id="PF08532"/>
    </source>
</evidence>
<evidence type="ECO:0000256" key="5">
    <source>
        <dbReference type="ARBA" id="ARBA00022801"/>
    </source>
</evidence>
<evidence type="ECO:0000259" key="11">
    <source>
        <dbReference type="Pfam" id="PF08533"/>
    </source>
</evidence>
<keyword evidence="4" id="KW-0479">Metal-binding</keyword>